<sequence length="20" mass="2402">MTFVDFSFFSALFNYLPHFA</sequence>
<dbReference type="AlphaFoldDB" id="A0A0A9BKD6"/>
<reference evidence="1" key="2">
    <citation type="journal article" date="2015" name="Data Brief">
        <title>Shoot transcriptome of the giant reed, Arundo donax.</title>
        <authorList>
            <person name="Barrero R.A."/>
            <person name="Guerrero F.D."/>
            <person name="Moolhuijzen P."/>
            <person name="Goolsby J.A."/>
            <person name="Tidwell J."/>
            <person name="Bellgard S.E."/>
            <person name="Bellgard M.I."/>
        </authorList>
    </citation>
    <scope>NUCLEOTIDE SEQUENCE</scope>
    <source>
        <tissue evidence="1">Shoot tissue taken approximately 20 cm above the soil surface</tissue>
    </source>
</reference>
<dbReference type="EMBL" id="GBRH01238153">
    <property type="protein sequence ID" value="JAD59742.1"/>
    <property type="molecule type" value="Transcribed_RNA"/>
</dbReference>
<proteinExistence type="predicted"/>
<protein>
    <submittedName>
        <fullName evidence="1">Uncharacterized protein</fullName>
    </submittedName>
</protein>
<name>A0A0A9BKD6_ARUDO</name>
<evidence type="ECO:0000313" key="1">
    <source>
        <dbReference type="EMBL" id="JAD59742.1"/>
    </source>
</evidence>
<organism evidence="1">
    <name type="scientific">Arundo donax</name>
    <name type="common">Giant reed</name>
    <name type="synonym">Donax arundinaceus</name>
    <dbReference type="NCBI Taxonomy" id="35708"/>
    <lineage>
        <taxon>Eukaryota</taxon>
        <taxon>Viridiplantae</taxon>
        <taxon>Streptophyta</taxon>
        <taxon>Embryophyta</taxon>
        <taxon>Tracheophyta</taxon>
        <taxon>Spermatophyta</taxon>
        <taxon>Magnoliopsida</taxon>
        <taxon>Liliopsida</taxon>
        <taxon>Poales</taxon>
        <taxon>Poaceae</taxon>
        <taxon>PACMAD clade</taxon>
        <taxon>Arundinoideae</taxon>
        <taxon>Arundineae</taxon>
        <taxon>Arundo</taxon>
    </lineage>
</organism>
<accession>A0A0A9BKD6</accession>
<reference evidence="1" key="1">
    <citation type="submission" date="2014-09" db="EMBL/GenBank/DDBJ databases">
        <authorList>
            <person name="Magalhaes I.L.F."/>
            <person name="Oliveira U."/>
            <person name="Santos F.R."/>
            <person name="Vidigal T.H.D.A."/>
            <person name="Brescovit A.D."/>
            <person name="Santos A.J."/>
        </authorList>
    </citation>
    <scope>NUCLEOTIDE SEQUENCE</scope>
    <source>
        <tissue evidence="1">Shoot tissue taken approximately 20 cm above the soil surface</tissue>
    </source>
</reference>